<feature type="compositionally biased region" description="Gly residues" evidence="1">
    <location>
        <begin position="74"/>
        <end position="83"/>
    </location>
</feature>
<feature type="non-terminal residue" evidence="2">
    <location>
        <position position="1"/>
    </location>
</feature>
<gene>
    <name evidence="2" type="ORF">HaLaN_22084</name>
</gene>
<organism evidence="2 3">
    <name type="scientific">Haematococcus lacustris</name>
    <name type="common">Green alga</name>
    <name type="synonym">Haematococcus pluvialis</name>
    <dbReference type="NCBI Taxonomy" id="44745"/>
    <lineage>
        <taxon>Eukaryota</taxon>
        <taxon>Viridiplantae</taxon>
        <taxon>Chlorophyta</taxon>
        <taxon>core chlorophytes</taxon>
        <taxon>Chlorophyceae</taxon>
        <taxon>CS clade</taxon>
        <taxon>Chlamydomonadales</taxon>
        <taxon>Haematococcaceae</taxon>
        <taxon>Haematococcus</taxon>
    </lineage>
</organism>
<feature type="region of interest" description="Disordered" evidence="1">
    <location>
        <begin position="71"/>
        <end position="118"/>
    </location>
</feature>
<evidence type="ECO:0000313" key="3">
    <source>
        <dbReference type="Proteomes" id="UP000485058"/>
    </source>
</evidence>
<dbReference type="EMBL" id="BLLF01002500">
    <property type="protein sequence ID" value="GFH24314.1"/>
    <property type="molecule type" value="Genomic_DNA"/>
</dbReference>
<evidence type="ECO:0000256" key="1">
    <source>
        <dbReference type="SAM" id="MobiDB-lite"/>
    </source>
</evidence>
<protein>
    <submittedName>
        <fullName evidence="2">Uncharacterized protein</fullName>
    </submittedName>
</protein>
<feature type="region of interest" description="Disordered" evidence="1">
    <location>
        <begin position="29"/>
        <end position="50"/>
    </location>
</feature>
<feature type="non-terminal residue" evidence="2">
    <location>
        <position position="152"/>
    </location>
</feature>
<feature type="region of interest" description="Disordered" evidence="1">
    <location>
        <begin position="131"/>
        <end position="152"/>
    </location>
</feature>
<evidence type="ECO:0000313" key="2">
    <source>
        <dbReference type="EMBL" id="GFH24314.1"/>
    </source>
</evidence>
<sequence length="152" mass="15043">AEGAEEGARDEDIDAILERAEVVDCSQVGGEGLAAGSGPGGEGGAGGDLLTSFNVGGDDVLLPRAARLRAAGLGPEGSGGLEGGQEQAGDDRSKRAHHRSQGRRGGSEPGPPVEGAALRIEEWSLDVDQEGLPLLRDLSPNPGAAAGGEGSG</sequence>
<dbReference type="Proteomes" id="UP000485058">
    <property type="component" value="Unassembled WGS sequence"/>
</dbReference>
<reference evidence="2 3" key="1">
    <citation type="submission" date="2020-02" db="EMBL/GenBank/DDBJ databases">
        <title>Draft genome sequence of Haematococcus lacustris strain NIES-144.</title>
        <authorList>
            <person name="Morimoto D."/>
            <person name="Nakagawa S."/>
            <person name="Yoshida T."/>
            <person name="Sawayama S."/>
        </authorList>
    </citation>
    <scope>NUCLEOTIDE SEQUENCE [LARGE SCALE GENOMIC DNA]</scope>
    <source>
        <strain evidence="2 3">NIES-144</strain>
    </source>
</reference>
<accession>A0A699ZZN8</accession>
<keyword evidence="3" id="KW-1185">Reference proteome</keyword>
<proteinExistence type="predicted"/>
<feature type="compositionally biased region" description="Gly residues" evidence="1">
    <location>
        <begin position="29"/>
        <end position="47"/>
    </location>
</feature>
<dbReference type="AlphaFoldDB" id="A0A699ZZN8"/>
<comment type="caution">
    <text evidence="2">The sequence shown here is derived from an EMBL/GenBank/DDBJ whole genome shotgun (WGS) entry which is preliminary data.</text>
</comment>
<name>A0A699ZZN8_HAELA</name>